<dbReference type="KEGG" id="shc:Shell_1135"/>
<name>D7D8Z0_STAHD</name>
<sequence length="80" mass="9618">MGLKHGKYIYVERKDGWYVKVRVLNIRLKKKGKKEKYSFDINDPEKYLVLQVKTKKPPFKAQIMKEDDIPDEVKKALYQM</sequence>
<dbReference type="eggNOG" id="arCOG04104">
    <property type="taxonomic scope" value="Archaea"/>
</dbReference>
<evidence type="ECO:0000259" key="1">
    <source>
        <dbReference type="Pfam" id="PF18533"/>
    </source>
</evidence>
<protein>
    <recommendedName>
        <fullName evidence="1">DUF5622 domain-containing protein</fullName>
    </recommendedName>
</protein>
<dbReference type="STRING" id="591019.Shell_1135"/>
<dbReference type="OrthoDB" id="39186at2157"/>
<feature type="domain" description="DUF5622" evidence="1">
    <location>
        <begin position="3"/>
        <end position="79"/>
    </location>
</feature>
<keyword evidence="3" id="KW-1185">Reference proteome</keyword>
<dbReference type="RefSeq" id="WP_013143434.1">
    <property type="nucleotide sequence ID" value="NC_014205.1"/>
</dbReference>
<dbReference type="InterPro" id="IPR041043">
    <property type="entry name" value="DUF5622"/>
</dbReference>
<evidence type="ECO:0000313" key="2">
    <source>
        <dbReference type="EMBL" id="ADI32236.1"/>
    </source>
</evidence>
<dbReference type="GeneID" id="9234424"/>
<dbReference type="Pfam" id="PF18533">
    <property type="entry name" value="DUF5622"/>
    <property type="match status" value="1"/>
</dbReference>
<organism evidence="2 3">
    <name type="scientific">Staphylothermus hellenicus (strain DSM 12710 / JCM 10830 / BK20S6-10-b1 / P8)</name>
    <dbReference type="NCBI Taxonomy" id="591019"/>
    <lineage>
        <taxon>Archaea</taxon>
        <taxon>Thermoproteota</taxon>
        <taxon>Thermoprotei</taxon>
        <taxon>Desulfurococcales</taxon>
        <taxon>Desulfurococcaceae</taxon>
        <taxon>Staphylothermus</taxon>
    </lineage>
</organism>
<reference evidence="2 3" key="2">
    <citation type="journal article" date="2011" name="Stand. Genomic Sci.">
        <title>Complete genome sequence of Staphylothermus hellenicus P8.</title>
        <authorList>
            <person name="Anderson I."/>
            <person name="Wirth R."/>
            <person name="Lucas S."/>
            <person name="Copeland A."/>
            <person name="Lapidus A."/>
            <person name="Cheng J.F."/>
            <person name="Goodwin L."/>
            <person name="Pitluck S."/>
            <person name="Davenport K."/>
            <person name="Detter J.C."/>
            <person name="Han C."/>
            <person name="Tapia R."/>
            <person name="Land M."/>
            <person name="Hauser L."/>
            <person name="Pati A."/>
            <person name="Mikhailova N."/>
            <person name="Woyke T."/>
            <person name="Klenk H.P."/>
            <person name="Kyrpides N."/>
            <person name="Ivanova N."/>
        </authorList>
    </citation>
    <scope>NUCLEOTIDE SEQUENCE [LARGE SCALE GENOMIC DNA]</scope>
    <source>
        <strain evidence="3">DSM 12710 / JCM 10830 / BK20S6-10-b1 / P8</strain>
    </source>
</reference>
<dbReference type="HOGENOM" id="CLU_188105_0_0_2"/>
<reference evidence="3" key="1">
    <citation type="submission" date="2010-05" db="EMBL/GenBank/DDBJ databases">
        <title>Complete sequence of Staphylothermus hellenicus DSM 12710.</title>
        <authorList>
            <consortium name="US DOE Joint Genome Institute"/>
            <person name="Lucas S."/>
            <person name="Copeland A."/>
            <person name="Lapidus A."/>
            <person name="Cheng J.-F."/>
            <person name="Bruce D."/>
            <person name="Goodwin L."/>
            <person name="Pitluck S."/>
            <person name="Davenport K."/>
            <person name="Detter J.C."/>
            <person name="Han C."/>
            <person name="Tapia R."/>
            <person name="Larimer F."/>
            <person name="Land M."/>
            <person name="Hauser L."/>
            <person name="Kyrpides N."/>
            <person name="Mikhailova N."/>
            <person name="Anderson I.J."/>
            <person name="Woyke T."/>
        </authorList>
    </citation>
    <scope>NUCLEOTIDE SEQUENCE [LARGE SCALE GENOMIC DNA]</scope>
    <source>
        <strain evidence="3">DSM 12710 / JCM 10830 / BK20S6-10-b1 / P8</strain>
    </source>
</reference>
<accession>D7D8Z0</accession>
<dbReference type="AlphaFoldDB" id="D7D8Z0"/>
<dbReference type="Proteomes" id="UP000002573">
    <property type="component" value="Chromosome"/>
</dbReference>
<evidence type="ECO:0000313" key="3">
    <source>
        <dbReference type="Proteomes" id="UP000002573"/>
    </source>
</evidence>
<dbReference type="Gene3D" id="3.30.160.830">
    <property type="match status" value="1"/>
</dbReference>
<proteinExistence type="predicted"/>
<gene>
    <name evidence="2" type="ordered locus">Shell_1135</name>
</gene>
<dbReference type="EMBL" id="CP002051">
    <property type="protein sequence ID" value="ADI32236.1"/>
    <property type="molecule type" value="Genomic_DNA"/>
</dbReference>